<accession>A0A3P2RF47</accession>
<sequence>MDQDKLEVVPQAVLDELNELYEDEYFGFYHFMIDVIERPIKSDYPATRKWVERNHYTDELFLKINKHIAGEPQFKAEKPKKWIVRTKETDDDGEYWCLIKNPWGFYDMAGVDFQDAHKFDTKDEAEEWINPQHEAVEVEE</sequence>
<comment type="caution">
    <text evidence="1">The sequence shown here is derived from an EMBL/GenBank/DDBJ whole genome shotgun (WGS) entry which is preliminary data.</text>
</comment>
<evidence type="ECO:0000313" key="1">
    <source>
        <dbReference type="EMBL" id="RRG18246.1"/>
    </source>
</evidence>
<name>A0A3P2RF47_WEIVI</name>
<dbReference type="AlphaFoldDB" id="A0A3P2RF47"/>
<evidence type="ECO:0008006" key="3">
    <source>
        <dbReference type="Google" id="ProtNLM"/>
    </source>
</evidence>
<reference evidence="1 2" key="1">
    <citation type="submission" date="2018-10" db="EMBL/GenBank/DDBJ databases">
        <title>Draft genome sequence of Weissella viridescens UCO-SMC3.</title>
        <authorList>
            <person name="Garcia-Cancino A."/>
            <person name="Espinoza-Monje M."/>
            <person name="Albarracin L."/>
            <person name="Garcia-Castillo V."/>
            <person name="Campos-Martin J."/>
            <person name="Nakano Y."/>
            <person name="Guitierrez-Zamorano C."/>
            <person name="Ikeda-Ohtsubo W."/>
            <person name="Morita H."/>
            <person name="Kitazawa H."/>
            <person name="Villena J."/>
        </authorList>
    </citation>
    <scope>NUCLEOTIDE SEQUENCE [LARGE SCALE GENOMIC DNA]</scope>
    <source>
        <strain evidence="1 2">UCO-SMC3</strain>
    </source>
</reference>
<proteinExistence type="predicted"/>
<protein>
    <recommendedName>
        <fullName evidence="3">DUF1642 domain-containing protein</fullName>
    </recommendedName>
</protein>
<dbReference type="RefSeq" id="WP_124942892.1">
    <property type="nucleotide sequence ID" value="NZ_RHGY01000002.1"/>
</dbReference>
<organism evidence="1 2">
    <name type="scientific">Weissella viridescens</name>
    <name type="common">Lactobacillus viridescens</name>
    <dbReference type="NCBI Taxonomy" id="1629"/>
    <lineage>
        <taxon>Bacteria</taxon>
        <taxon>Bacillati</taxon>
        <taxon>Bacillota</taxon>
        <taxon>Bacilli</taxon>
        <taxon>Lactobacillales</taxon>
        <taxon>Lactobacillaceae</taxon>
        <taxon>Weissella</taxon>
    </lineage>
</organism>
<gene>
    <name evidence="1" type="ORF">D3P96_02865</name>
</gene>
<dbReference type="Proteomes" id="UP000275836">
    <property type="component" value="Unassembled WGS sequence"/>
</dbReference>
<dbReference type="EMBL" id="RHGY01000002">
    <property type="protein sequence ID" value="RRG18246.1"/>
    <property type="molecule type" value="Genomic_DNA"/>
</dbReference>
<evidence type="ECO:0000313" key="2">
    <source>
        <dbReference type="Proteomes" id="UP000275836"/>
    </source>
</evidence>
<dbReference type="OrthoDB" id="2146626at2"/>